<dbReference type="InterPro" id="IPR035647">
    <property type="entry name" value="EFG_III/V"/>
</dbReference>
<dbReference type="InterPro" id="IPR005517">
    <property type="entry name" value="Transl_elong_EFG/EF2_IV"/>
</dbReference>
<dbReference type="GO" id="GO:0003746">
    <property type="term" value="F:translation elongation factor activity"/>
    <property type="evidence" value="ECO:0007669"/>
    <property type="project" value="UniProtKB-KW"/>
</dbReference>
<dbReference type="InterPro" id="IPR047872">
    <property type="entry name" value="EFG_IV"/>
</dbReference>
<dbReference type="SUPFAM" id="SSF52540">
    <property type="entry name" value="P-loop containing nucleoside triphosphate hydrolases"/>
    <property type="match status" value="1"/>
</dbReference>
<dbReference type="InterPro" id="IPR020568">
    <property type="entry name" value="Ribosomal_Su5_D2-typ_SF"/>
</dbReference>
<dbReference type="CDD" id="cd03713">
    <property type="entry name" value="EFG_mtEFG_C"/>
    <property type="match status" value="1"/>
</dbReference>
<dbReference type="SUPFAM" id="SSF54980">
    <property type="entry name" value="EF-G C-terminal domain-like"/>
    <property type="match status" value="2"/>
</dbReference>
<gene>
    <name evidence="5" type="ORF">FHR84_000193</name>
</gene>
<keyword evidence="2" id="KW-0342">GTP-binding</keyword>
<dbReference type="InterPro" id="IPR041095">
    <property type="entry name" value="EFG_II"/>
</dbReference>
<keyword evidence="5" id="KW-0648">Protein biosynthesis</keyword>
<dbReference type="InterPro" id="IPR053905">
    <property type="entry name" value="EF-G-like_DII"/>
</dbReference>
<dbReference type="Pfam" id="PF00009">
    <property type="entry name" value="GTP_EFTU"/>
    <property type="match status" value="1"/>
</dbReference>
<dbReference type="SMART" id="SM00838">
    <property type="entry name" value="EFG_C"/>
    <property type="match status" value="1"/>
</dbReference>
<comment type="caution">
    <text evidence="5">The sequence shown here is derived from an EMBL/GenBank/DDBJ whole genome shotgun (WGS) entry which is preliminary data.</text>
</comment>
<evidence type="ECO:0000313" key="5">
    <source>
        <dbReference type="EMBL" id="NYH76879.1"/>
    </source>
</evidence>
<dbReference type="EMBL" id="JACBYW010000001">
    <property type="protein sequence ID" value="NYH76879.1"/>
    <property type="molecule type" value="Genomic_DNA"/>
</dbReference>
<dbReference type="GO" id="GO:0003924">
    <property type="term" value="F:GTPase activity"/>
    <property type="evidence" value="ECO:0007669"/>
    <property type="project" value="InterPro"/>
</dbReference>
<dbReference type="NCBIfam" id="NF009377">
    <property type="entry name" value="PRK12740.1-1"/>
    <property type="match status" value="1"/>
</dbReference>
<dbReference type="InterPro" id="IPR014721">
    <property type="entry name" value="Ribsml_uS5_D2-typ_fold_subgr"/>
</dbReference>
<dbReference type="Pfam" id="PF14492">
    <property type="entry name" value="EFG_III"/>
    <property type="match status" value="1"/>
</dbReference>
<reference evidence="5 6" key="1">
    <citation type="submission" date="2020-07" db="EMBL/GenBank/DDBJ databases">
        <title>Genomic Encyclopedia of Type Strains, Phase III (KMG-III): the genomes of soil and plant-associated and newly described type strains.</title>
        <authorList>
            <person name="Whitman W."/>
        </authorList>
    </citation>
    <scope>NUCLEOTIDE SEQUENCE [LARGE SCALE GENOMIC DNA]</scope>
    <source>
        <strain evidence="5 6">CECT 8576</strain>
    </source>
</reference>
<dbReference type="Gene3D" id="3.30.70.240">
    <property type="match status" value="1"/>
</dbReference>
<dbReference type="Gene3D" id="3.30.70.870">
    <property type="entry name" value="Elongation Factor G (Translational Gtpase), domain 3"/>
    <property type="match status" value="1"/>
</dbReference>
<accession>A0A852YTI3</accession>
<dbReference type="InterPro" id="IPR035649">
    <property type="entry name" value="EFG_V"/>
</dbReference>
<evidence type="ECO:0000256" key="3">
    <source>
        <dbReference type="SAM" id="MobiDB-lite"/>
    </source>
</evidence>
<dbReference type="SUPFAM" id="SSF54211">
    <property type="entry name" value="Ribosomal protein S5 domain 2-like"/>
    <property type="match status" value="1"/>
</dbReference>
<dbReference type="InterPro" id="IPR027417">
    <property type="entry name" value="P-loop_NTPase"/>
</dbReference>
<dbReference type="InterPro" id="IPR000640">
    <property type="entry name" value="EFG_V-like"/>
</dbReference>
<keyword evidence="1" id="KW-0547">Nucleotide-binding</keyword>
<feature type="domain" description="Tr-type G" evidence="4">
    <location>
        <begin position="19"/>
        <end position="293"/>
    </location>
</feature>
<dbReference type="AlphaFoldDB" id="A0A852YTI3"/>
<dbReference type="SMART" id="SM00889">
    <property type="entry name" value="EFG_IV"/>
    <property type="match status" value="1"/>
</dbReference>
<evidence type="ECO:0000256" key="2">
    <source>
        <dbReference type="ARBA" id="ARBA00023134"/>
    </source>
</evidence>
<feature type="region of interest" description="Disordered" evidence="3">
    <location>
        <begin position="351"/>
        <end position="370"/>
    </location>
</feature>
<dbReference type="PROSITE" id="PS51722">
    <property type="entry name" value="G_TR_2"/>
    <property type="match status" value="1"/>
</dbReference>
<dbReference type="InterPro" id="IPR000795">
    <property type="entry name" value="T_Tr_GTP-bd_dom"/>
</dbReference>
<dbReference type="Proteomes" id="UP000548304">
    <property type="component" value="Unassembled WGS sequence"/>
</dbReference>
<dbReference type="NCBIfam" id="TIGR00231">
    <property type="entry name" value="small_GTP"/>
    <property type="match status" value="1"/>
</dbReference>
<evidence type="ECO:0000256" key="1">
    <source>
        <dbReference type="ARBA" id="ARBA00022741"/>
    </source>
</evidence>
<dbReference type="Pfam" id="PF22042">
    <property type="entry name" value="EF-G_D2"/>
    <property type="match status" value="1"/>
</dbReference>
<sequence>MANKRGDNGPATAGPSNPTSIRNVVFVGPSGAGKTTLVERLLAASSTIARQGSVPEGTTVCDHETAAVEQQRSVGMAVAPLWHGDTKINLIDTPGYADFVGELRAGLRAADAAVFVVSATEGADATTRAIWHECARVGMPRAVLVSRIDQPRSDVAAAVESCRNAFGPGVVPLYLPRFHEDRPTGLHGLLTGSDHDHVLDDVPAASTHTGLSDAEVEAAGNELIEGIISGSEDDSLLESYLAGWRISEGTLLSALETAVARGGLHPVIPVSAETGIGVHELLDGIVRGFPTPLEHVPPESTTPEGRDPRVLDCDPDGPLAVEVVHTSVDPYIGRVCLARVFSGTLLPDRSVHVSGHAPKGRRRPEHDSEERVGHVYTPLGAGLHEVRHCVAGDLCALTKLGAAETGDTISDPSSPLLIQPWDVPDPLLPMALTARSGTEADALSRSLNRLLAADPALRLDRSTETRQMVLWCMGEAHAEVILRRLRESGVTVETEPVRVAFRQAFAKRAAGHGRHVKQSGGHGQYAVCDIEVEPLPRGSGFEFVDRIVGGAIPKQFVGSVEKGVRAQLERGVQPECPLVDVRVSLVDGKTHSVDSSDAAFQAAGAAALRDAAERAGLLTLEPVDEVEIHLPDVHLGAVLGDLSARRGRVLGTEPEDAGWTVVRAHVPSTELTRYAVNVRSLSSGSASFTRDFAGYEPLPR</sequence>
<keyword evidence="6" id="KW-1185">Reference proteome</keyword>
<dbReference type="Gene3D" id="3.30.230.10">
    <property type="match status" value="1"/>
</dbReference>
<proteinExistence type="predicted"/>
<feature type="region of interest" description="Disordered" evidence="3">
    <location>
        <begin position="1"/>
        <end position="20"/>
    </location>
</feature>
<keyword evidence="5" id="KW-0251">Elongation factor</keyword>
<dbReference type="InterPro" id="IPR009000">
    <property type="entry name" value="Transl_B-barrel_sf"/>
</dbReference>
<dbReference type="RefSeq" id="WP_179533514.1">
    <property type="nucleotide sequence ID" value="NZ_JACBYW010000001.1"/>
</dbReference>
<dbReference type="Pfam" id="PF00679">
    <property type="entry name" value="EFG_C"/>
    <property type="match status" value="1"/>
</dbReference>
<dbReference type="SUPFAM" id="SSF50447">
    <property type="entry name" value="Translation proteins"/>
    <property type="match status" value="1"/>
</dbReference>
<dbReference type="GO" id="GO:0032790">
    <property type="term" value="P:ribosome disassembly"/>
    <property type="evidence" value="ECO:0007669"/>
    <property type="project" value="TreeGrafter"/>
</dbReference>
<evidence type="ECO:0000313" key="6">
    <source>
        <dbReference type="Proteomes" id="UP000548304"/>
    </source>
</evidence>
<dbReference type="InterPro" id="IPR005225">
    <property type="entry name" value="Small_GTP-bd"/>
</dbReference>
<dbReference type="Pfam" id="PF03764">
    <property type="entry name" value="EFG_IV"/>
    <property type="match status" value="1"/>
</dbReference>
<evidence type="ECO:0000259" key="4">
    <source>
        <dbReference type="PROSITE" id="PS51722"/>
    </source>
</evidence>
<dbReference type="FunFam" id="3.30.70.240:FF:000001">
    <property type="entry name" value="Elongation factor G"/>
    <property type="match status" value="1"/>
</dbReference>
<protein>
    <submittedName>
        <fullName evidence="5">Elongation factor G</fullName>
    </submittedName>
</protein>
<dbReference type="PANTHER" id="PTHR43261:SF6">
    <property type="entry name" value="ELONGATION FACTOR G-LIKE PROTEIN"/>
    <property type="match status" value="1"/>
</dbReference>
<dbReference type="Gene3D" id="2.40.30.10">
    <property type="entry name" value="Translation factors"/>
    <property type="match status" value="1"/>
</dbReference>
<dbReference type="Gene3D" id="3.40.50.300">
    <property type="entry name" value="P-loop containing nucleotide triphosphate hydrolases"/>
    <property type="match status" value="1"/>
</dbReference>
<dbReference type="CDD" id="cd01434">
    <property type="entry name" value="EFG_mtEFG1_IV"/>
    <property type="match status" value="1"/>
</dbReference>
<dbReference type="NCBIfam" id="NF009381">
    <property type="entry name" value="PRK12740.1-5"/>
    <property type="match status" value="1"/>
</dbReference>
<organism evidence="5 6">
    <name type="scientific">Actinopolyspora biskrensis</name>
    <dbReference type="NCBI Taxonomy" id="1470178"/>
    <lineage>
        <taxon>Bacteria</taxon>
        <taxon>Bacillati</taxon>
        <taxon>Actinomycetota</taxon>
        <taxon>Actinomycetes</taxon>
        <taxon>Actinopolysporales</taxon>
        <taxon>Actinopolysporaceae</taxon>
        <taxon>Actinopolyspora</taxon>
    </lineage>
</organism>
<dbReference type="GO" id="GO:0005525">
    <property type="term" value="F:GTP binding"/>
    <property type="evidence" value="ECO:0007669"/>
    <property type="project" value="UniProtKB-KW"/>
</dbReference>
<dbReference type="PANTHER" id="PTHR43261">
    <property type="entry name" value="TRANSLATION ELONGATION FACTOR G-RELATED"/>
    <property type="match status" value="1"/>
</dbReference>
<name>A0A852YTI3_9ACTN</name>